<dbReference type="InterPro" id="IPR000801">
    <property type="entry name" value="Esterase-like"/>
</dbReference>
<dbReference type="InterPro" id="IPR011990">
    <property type="entry name" value="TPR-like_helical_dom_sf"/>
</dbReference>
<reference evidence="2 3" key="1">
    <citation type="submission" date="2017-06" db="EMBL/GenBank/DDBJ databases">
        <authorList>
            <person name="Kim H.J."/>
            <person name="Triplett B.A."/>
        </authorList>
    </citation>
    <scope>NUCLEOTIDE SEQUENCE [LARGE SCALE GENOMIC DNA]</scope>
    <source>
        <strain evidence="2 3">DSM 25597</strain>
    </source>
</reference>
<name>A0A238WNI1_9FLAO</name>
<feature type="chain" id="PRO_5013054106" description="Esterase" evidence="1">
    <location>
        <begin position="20"/>
        <end position="382"/>
    </location>
</feature>
<dbReference type="InterPro" id="IPR050583">
    <property type="entry name" value="Mycobacterial_A85_antigen"/>
</dbReference>
<dbReference type="OrthoDB" id="1142077at2"/>
<accession>A0A238WNI1</accession>
<dbReference type="Proteomes" id="UP000198379">
    <property type="component" value="Unassembled WGS sequence"/>
</dbReference>
<evidence type="ECO:0000313" key="3">
    <source>
        <dbReference type="Proteomes" id="UP000198379"/>
    </source>
</evidence>
<keyword evidence="1" id="KW-0732">Signal</keyword>
<sequence>MKSLFFSVLFLCLSFVCTAQTQYEEISSIKLDETRQLKIQLPRNYESNVEKTYPVIVVLDGDYLFEPVAGNVDYYSYWEEMPEVIVVGINQVDTRDSDTYYDDVSYLPVDEGAAFFEFIGLELMPWLDEKYRTNQFRMVVGHDLTANFMNYYLMKSPALFQGYVSLSPDLAPEMETRLVARLGATEQKIFYYLATATEDIRVLRETIEPLNSQIKLVSNSNLKYYYDNFEGATHYSLVGRAIPKAIEEIFSIYRPISKKEYKEVLLKLDGSPYDYLIDKYTTVKQLFGLDDAMRVNDIIAVGKALEKKSNWEGMEQLGQLARKQYPDTMLGNYYLALSFEKSGEPKKAMRTYQNAYLLEEISFLTKDLMLDKADQIKADFGY</sequence>
<dbReference type="Gene3D" id="1.25.40.10">
    <property type="entry name" value="Tetratricopeptide repeat domain"/>
    <property type="match status" value="1"/>
</dbReference>
<protein>
    <recommendedName>
        <fullName evidence="4">Esterase</fullName>
    </recommendedName>
</protein>
<proteinExistence type="predicted"/>
<dbReference type="Gene3D" id="3.40.50.1820">
    <property type="entry name" value="alpha/beta hydrolase"/>
    <property type="match status" value="1"/>
</dbReference>
<dbReference type="RefSeq" id="WP_089370560.1">
    <property type="nucleotide sequence ID" value="NZ_BMEP01000003.1"/>
</dbReference>
<dbReference type="Pfam" id="PF00756">
    <property type="entry name" value="Esterase"/>
    <property type="match status" value="1"/>
</dbReference>
<dbReference type="EMBL" id="FZNY01000001">
    <property type="protein sequence ID" value="SNR48150.1"/>
    <property type="molecule type" value="Genomic_DNA"/>
</dbReference>
<dbReference type="AlphaFoldDB" id="A0A238WNI1"/>
<dbReference type="PANTHER" id="PTHR48098">
    <property type="entry name" value="ENTEROCHELIN ESTERASE-RELATED"/>
    <property type="match status" value="1"/>
</dbReference>
<keyword evidence="3" id="KW-1185">Reference proteome</keyword>
<dbReference type="InterPro" id="IPR029058">
    <property type="entry name" value="AB_hydrolase_fold"/>
</dbReference>
<organism evidence="2 3">
    <name type="scientific">Dokdonia pacifica</name>
    <dbReference type="NCBI Taxonomy" id="1627892"/>
    <lineage>
        <taxon>Bacteria</taxon>
        <taxon>Pseudomonadati</taxon>
        <taxon>Bacteroidota</taxon>
        <taxon>Flavobacteriia</taxon>
        <taxon>Flavobacteriales</taxon>
        <taxon>Flavobacteriaceae</taxon>
        <taxon>Dokdonia</taxon>
    </lineage>
</organism>
<dbReference type="SUPFAM" id="SSF53474">
    <property type="entry name" value="alpha/beta-Hydrolases"/>
    <property type="match status" value="1"/>
</dbReference>
<evidence type="ECO:0000313" key="2">
    <source>
        <dbReference type="EMBL" id="SNR48150.1"/>
    </source>
</evidence>
<feature type="signal peptide" evidence="1">
    <location>
        <begin position="1"/>
        <end position="19"/>
    </location>
</feature>
<evidence type="ECO:0008006" key="4">
    <source>
        <dbReference type="Google" id="ProtNLM"/>
    </source>
</evidence>
<dbReference type="PANTHER" id="PTHR48098:SF6">
    <property type="entry name" value="FERRI-BACILLIBACTIN ESTERASE BESA"/>
    <property type="match status" value="1"/>
</dbReference>
<gene>
    <name evidence="2" type="ORF">SAMN06265376_1011273</name>
</gene>
<evidence type="ECO:0000256" key="1">
    <source>
        <dbReference type="SAM" id="SignalP"/>
    </source>
</evidence>